<dbReference type="CDD" id="cd00317">
    <property type="entry name" value="cyclophilin"/>
    <property type="match status" value="1"/>
</dbReference>
<dbReference type="SUPFAM" id="SSF50891">
    <property type="entry name" value="Cyclophilin-like"/>
    <property type="match status" value="1"/>
</dbReference>
<dbReference type="PROSITE" id="PS50072">
    <property type="entry name" value="CSA_PPIASE_2"/>
    <property type="match status" value="1"/>
</dbReference>
<comment type="caution">
    <text evidence="5">The sequence shown here is derived from an EMBL/GenBank/DDBJ whole genome shotgun (WGS) entry which is preliminary data.</text>
</comment>
<dbReference type="InterPro" id="IPR002130">
    <property type="entry name" value="Cyclophilin-type_PPIase_dom"/>
</dbReference>
<protein>
    <recommendedName>
        <fullName evidence="3">Peptidyl-prolyl cis-trans isomerase</fullName>
        <shortName evidence="3">PPIase</shortName>
        <ecNumber evidence="3">5.2.1.8</ecNumber>
    </recommendedName>
</protein>
<feature type="domain" description="PPIase cyclophilin-type" evidence="4">
    <location>
        <begin position="30"/>
        <end position="181"/>
    </location>
</feature>
<dbReference type="PROSITE" id="PS00170">
    <property type="entry name" value="CSA_PPIASE_1"/>
    <property type="match status" value="1"/>
</dbReference>
<dbReference type="PANTHER" id="PTHR45625">
    <property type="entry name" value="PEPTIDYL-PROLYL CIS-TRANS ISOMERASE-RELATED"/>
    <property type="match status" value="1"/>
</dbReference>
<dbReference type="Gene3D" id="2.40.100.10">
    <property type="entry name" value="Cyclophilin-like"/>
    <property type="match status" value="1"/>
</dbReference>
<accession>A0A2M8EWJ5</accession>
<keyword evidence="1 3" id="KW-0697">Rotamase</keyword>
<dbReference type="InterPro" id="IPR020892">
    <property type="entry name" value="Cyclophilin-type_PPIase_CS"/>
</dbReference>
<reference evidence="6" key="1">
    <citation type="submission" date="2017-09" db="EMBL/GenBank/DDBJ databases">
        <title>Depth-based differentiation of microbial function through sediment-hosted aquifers and enrichment of novel symbionts in the deep terrestrial subsurface.</title>
        <authorList>
            <person name="Probst A.J."/>
            <person name="Ladd B."/>
            <person name="Jarett J.K."/>
            <person name="Geller-Mcgrath D.E."/>
            <person name="Sieber C.M.K."/>
            <person name="Emerson J.B."/>
            <person name="Anantharaman K."/>
            <person name="Thomas B.C."/>
            <person name="Malmstrom R."/>
            <person name="Stieglmeier M."/>
            <person name="Klingl A."/>
            <person name="Woyke T."/>
            <person name="Ryan C.M."/>
            <person name="Banfield J.F."/>
        </authorList>
    </citation>
    <scope>NUCLEOTIDE SEQUENCE [LARGE SCALE GENOMIC DNA]</scope>
</reference>
<keyword evidence="2 3" id="KW-0413">Isomerase</keyword>
<dbReference type="PRINTS" id="PR00153">
    <property type="entry name" value="CSAPPISMRASE"/>
</dbReference>
<dbReference type="Proteomes" id="UP000231383">
    <property type="component" value="Unassembled WGS sequence"/>
</dbReference>
<evidence type="ECO:0000259" key="4">
    <source>
        <dbReference type="PROSITE" id="PS50072"/>
    </source>
</evidence>
<proteinExistence type="inferred from homology"/>
<organism evidence="5 6">
    <name type="scientific">Candidatus Roizmanbacteria bacterium CG_4_9_14_0_2_um_filter_39_13</name>
    <dbReference type="NCBI Taxonomy" id="1974839"/>
    <lineage>
        <taxon>Bacteria</taxon>
        <taxon>Candidatus Roizmaniibacteriota</taxon>
    </lineage>
</organism>
<comment type="function">
    <text evidence="3">PPIases accelerate the folding of proteins. It catalyzes the cis-trans isomerization of proline imidic peptide bonds in oligopeptides.</text>
</comment>
<comment type="catalytic activity">
    <reaction evidence="3">
        <text>[protein]-peptidylproline (omega=180) = [protein]-peptidylproline (omega=0)</text>
        <dbReference type="Rhea" id="RHEA:16237"/>
        <dbReference type="Rhea" id="RHEA-COMP:10747"/>
        <dbReference type="Rhea" id="RHEA-COMP:10748"/>
        <dbReference type="ChEBI" id="CHEBI:83833"/>
        <dbReference type="ChEBI" id="CHEBI:83834"/>
        <dbReference type="EC" id="5.2.1.8"/>
    </reaction>
</comment>
<dbReference type="AlphaFoldDB" id="A0A2M8EWJ5"/>
<gene>
    <name evidence="5" type="ORF">CO051_06785</name>
</gene>
<evidence type="ECO:0000313" key="5">
    <source>
        <dbReference type="EMBL" id="PJC30246.1"/>
    </source>
</evidence>
<dbReference type="PANTHER" id="PTHR45625:SF4">
    <property type="entry name" value="PEPTIDYLPROLYL ISOMERASE DOMAIN AND WD REPEAT-CONTAINING PROTEIN 1"/>
    <property type="match status" value="1"/>
</dbReference>
<dbReference type="InterPro" id="IPR029000">
    <property type="entry name" value="Cyclophilin-like_dom_sf"/>
</dbReference>
<dbReference type="EMBL" id="PFSC01000176">
    <property type="protein sequence ID" value="PJC30246.1"/>
    <property type="molecule type" value="Genomic_DNA"/>
</dbReference>
<sequence length="184" mass="19684">MQEPVEKITYSSQPTMTIDKKKDYSAVLTTTAGDITIEFSTKETPITVNNFVTLARDKYYDNTIFHRVIQGFMIQGGDPDGNGSGGPGYTIPAEIGLKHVRGAIATARLGDDMNPNKDSSGSQFFIVQKDTPSLDGEYTVFGNVTKGIEVVDAIASAQVTSGQSGEGSTPVKPVTITSVKIIEK</sequence>
<evidence type="ECO:0000313" key="6">
    <source>
        <dbReference type="Proteomes" id="UP000231383"/>
    </source>
</evidence>
<name>A0A2M8EWJ5_9BACT</name>
<evidence type="ECO:0000256" key="2">
    <source>
        <dbReference type="ARBA" id="ARBA00023235"/>
    </source>
</evidence>
<dbReference type="GO" id="GO:0003755">
    <property type="term" value="F:peptidyl-prolyl cis-trans isomerase activity"/>
    <property type="evidence" value="ECO:0007669"/>
    <property type="project" value="UniProtKB-UniRule"/>
</dbReference>
<dbReference type="Pfam" id="PF00160">
    <property type="entry name" value="Pro_isomerase"/>
    <property type="match status" value="1"/>
</dbReference>
<evidence type="ECO:0000256" key="3">
    <source>
        <dbReference type="RuleBase" id="RU363019"/>
    </source>
</evidence>
<comment type="similarity">
    <text evidence="3">Belongs to the cyclophilin-type PPIase family.</text>
</comment>
<dbReference type="GO" id="GO:0006457">
    <property type="term" value="P:protein folding"/>
    <property type="evidence" value="ECO:0007669"/>
    <property type="project" value="InterPro"/>
</dbReference>
<evidence type="ECO:0000256" key="1">
    <source>
        <dbReference type="ARBA" id="ARBA00023110"/>
    </source>
</evidence>
<dbReference type="InterPro" id="IPR044666">
    <property type="entry name" value="Cyclophilin_A-like"/>
</dbReference>
<dbReference type="EC" id="5.2.1.8" evidence="3"/>